<dbReference type="InterPro" id="IPR023333">
    <property type="entry name" value="Proteasome_suB-type"/>
</dbReference>
<dbReference type="GO" id="GO:0051603">
    <property type="term" value="P:proteolysis involved in protein catabolic process"/>
    <property type="evidence" value="ECO:0007669"/>
    <property type="project" value="InterPro"/>
</dbReference>
<name>A0AAD6YKX0_9AGAR</name>
<sequence length="186" mass="20203">MNTGAEAVETALKLARKWAYTKKGVPEGRAVIRCVVCPYVDPPTACASRRSSSRRKISCAQCQGHVGAMLVLGGVDATGPHLFTIHPHGSTDKLPHVITMGSGSLAAMTVFESSWRPNMNRADALQLVKDAISAGIFNDLGSGYNVNACIITATHTEMLRNVEMPNERATEERRCNFRRGTTAWKM</sequence>
<dbReference type="SUPFAM" id="SSF53383">
    <property type="entry name" value="PLP-dependent transferases"/>
    <property type="match status" value="1"/>
</dbReference>
<keyword evidence="2" id="KW-0888">Threonine protease</keyword>
<dbReference type="PANTHER" id="PTHR32194:SF4">
    <property type="entry name" value="PROTEASOME SUBUNIT BETA TYPE-7"/>
    <property type="match status" value="1"/>
</dbReference>
<dbReference type="GO" id="GO:0005839">
    <property type="term" value="C:proteasome core complex"/>
    <property type="evidence" value="ECO:0007669"/>
    <property type="project" value="InterPro"/>
</dbReference>
<dbReference type="Proteomes" id="UP001219525">
    <property type="component" value="Unassembled WGS sequence"/>
</dbReference>
<keyword evidence="6" id="KW-1185">Reference proteome</keyword>
<dbReference type="PANTHER" id="PTHR32194">
    <property type="entry name" value="METALLOPROTEASE TLDD"/>
    <property type="match status" value="1"/>
</dbReference>
<proteinExistence type="predicted"/>
<dbReference type="GO" id="GO:0005737">
    <property type="term" value="C:cytoplasm"/>
    <property type="evidence" value="ECO:0007669"/>
    <property type="project" value="TreeGrafter"/>
</dbReference>
<dbReference type="GO" id="GO:0004298">
    <property type="term" value="F:threonine-type endopeptidase activity"/>
    <property type="evidence" value="ECO:0007669"/>
    <property type="project" value="UniProtKB-KW"/>
</dbReference>
<dbReference type="InterPro" id="IPR001353">
    <property type="entry name" value="Proteasome_sua/b"/>
</dbReference>
<organism evidence="5 6">
    <name type="scientific">Mycena pura</name>
    <dbReference type="NCBI Taxonomy" id="153505"/>
    <lineage>
        <taxon>Eukaryota</taxon>
        <taxon>Fungi</taxon>
        <taxon>Dikarya</taxon>
        <taxon>Basidiomycota</taxon>
        <taxon>Agaricomycotina</taxon>
        <taxon>Agaricomycetes</taxon>
        <taxon>Agaricomycetidae</taxon>
        <taxon>Agaricales</taxon>
        <taxon>Marasmiineae</taxon>
        <taxon>Mycenaceae</taxon>
        <taxon>Mycena</taxon>
    </lineage>
</organism>
<keyword evidence="3" id="KW-0378">Hydrolase</keyword>
<dbReference type="Gene3D" id="3.40.640.10">
    <property type="entry name" value="Type I PLP-dependent aspartate aminotransferase-like (Major domain)"/>
    <property type="match status" value="1"/>
</dbReference>
<reference evidence="5" key="1">
    <citation type="submission" date="2023-03" db="EMBL/GenBank/DDBJ databases">
        <title>Massive genome expansion in bonnet fungi (Mycena s.s.) driven by repeated elements and novel gene families across ecological guilds.</title>
        <authorList>
            <consortium name="Lawrence Berkeley National Laboratory"/>
            <person name="Harder C.B."/>
            <person name="Miyauchi S."/>
            <person name="Viragh M."/>
            <person name="Kuo A."/>
            <person name="Thoen E."/>
            <person name="Andreopoulos B."/>
            <person name="Lu D."/>
            <person name="Skrede I."/>
            <person name="Drula E."/>
            <person name="Henrissat B."/>
            <person name="Morin E."/>
            <person name="Kohler A."/>
            <person name="Barry K."/>
            <person name="LaButti K."/>
            <person name="Morin E."/>
            <person name="Salamov A."/>
            <person name="Lipzen A."/>
            <person name="Mereny Z."/>
            <person name="Hegedus B."/>
            <person name="Baldrian P."/>
            <person name="Stursova M."/>
            <person name="Weitz H."/>
            <person name="Taylor A."/>
            <person name="Grigoriev I.V."/>
            <person name="Nagy L.G."/>
            <person name="Martin F."/>
            <person name="Kauserud H."/>
        </authorList>
    </citation>
    <scope>NUCLEOTIDE SEQUENCE</scope>
    <source>
        <strain evidence="5">9144</strain>
    </source>
</reference>
<evidence type="ECO:0000313" key="6">
    <source>
        <dbReference type="Proteomes" id="UP001219525"/>
    </source>
</evidence>
<evidence type="ECO:0000256" key="4">
    <source>
        <dbReference type="ARBA" id="ARBA00023242"/>
    </source>
</evidence>
<dbReference type="InterPro" id="IPR015421">
    <property type="entry name" value="PyrdxlP-dep_Trfase_major"/>
</dbReference>
<dbReference type="AlphaFoldDB" id="A0AAD6YKX0"/>
<protein>
    <submittedName>
        <fullName evidence="5">Nucleophile aminohydrolase</fullName>
    </submittedName>
</protein>
<keyword evidence="4" id="KW-0539">Nucleus</keyword>
<dbReference type="InterPro" id="IPR015424">
    <property type="entry name" value="PyrdxlP-dep_Trfase"/>
</dbReference>
<evidence type="ECO:0000256" key="1">
    <source>
        <dbReference type="ARBA" id="ARBA00022670"/>
    </source>
</evidence>
<dbReference type="EMBL" id="JARJCW010000007">
    <property type="protein sequence ID" value="KAJ7222313.1"/>
    <property type="molecule type" value="Genomic_DNA"/>
</dbReference>
<dbReference type="InterPro" id="IPR029055">
    <property type="entry name" value="Ntn_hydrolases_N"/>
</dbReference>
<gene>
    <name evidence="5" type="ORF">GGX14DRAFT_558405</name>
</gene>
<accession>A0AAD6YKX0</accession>
<keyword evidence="1" id="KW-0645">Protease</keyword>
<evidence type="ECO:0000256" key="3">
    <source>
        <dbReference type="ARBA" id="ARBA00022801"/>
    </source>
</evidence>
<dbReference type="Gene3D" id="3.60.20.10">
    <property type="entry name" value="Glutamine Phosphoribosylpyrophosphate, subunit 1, domain 1"/>
    <property type="match status" value="1"/>
</dbReference>
<dbReference type="Pfam" id="PF00227">
    <property type="entry name" value="Proteasome"/>
    <property type="match status" value="1"/>
</dbReference>
<evidence type="ECO:0000256" key="2">
    <source>
        <dbReference type="ARBA" id="ARBA00022698"/>
    </source>
</evidence>
<evidence type="ECO:0000313" key="5">
    <source>
        <dbReference type="EMBL" id="KAJ7222313.1"/>
    </source>
</evidence>
<dbReference type="SUPFAM" id="SSF56235">
    <property type="entry name" value="N-terminal nucleophile aminohydrolases (Ntn hydrolases)"/>
    <property type="match status" value="1"/>
</dbReference>
<comment type="caution">
    <text evidence="5">The sequence shown here is derived from an EMBL/GenBank/DDBJ whole genome shotgun (WGS) entry which is preliminary data.</text>
</comment>